<evidence type="ECO:0000313" key="11">
    <source>
        <dbReference type="EMBL" id="KAL2349216.1"/>
    </source>
</evidence>
<dbReference type="GO" id="GO:0003677">
    <property type="term" value="F:DNA binding"/>
    <property type="evidence" value="ECO:0007669"/>
    <property type="project" value="UniProtKB-KW"/>
</dbReference>
<keyword evidence="6" id="KW-0804">Transcription</keyword>
<keyword evidence="7" id="KW-0539">Nucleus</keyword>
<keyword evidence="2" id="KW-0217">Developmental protein</keyword>
<accession>A0ABD1NMT8</accession>
<evidence type="ECO:0000259" key="10">
    <source>
        <dbReference type="PROSITE" id="PS51294"/>
    </source>
</evidence>
<feature type="domain" description="HTH myb-type" evidence="10">
    <location>
        <begin position="62"/>
        <end position="116"/>
    </location>
</feature>
<dbReference type="PROSITE" id="PS51294">
    <property type="entry name" value="HTH_MYB"/>
    <property type="match status" value="2"/>
</dbReference>
<dbReference type="GO" id="GO:0005634">
    <property type="term" value="C:nucleus"/>
    <property type="evidence" value="ECO:0007669"/>
    <property type="project" value="UniProtKB-SubCell"/>
</dbReference>
<evidence type="ECO:0000256" key="1">
    <source>
        <dbReference type="ARBA" id="ARBA00004123"/>
    </source>
</evidence>
<comment type="subcellular location">
    <subcellularLocation>
        <location evidence="1">Nucleus</location>
    </subcellularLocation>
</comment>
<dbReference type="Proteomes" id="UP001603857">
    <property type="component" value="Unassembled WGS sequence"/>
</dbReference>
<dbReference type="AlphaFoldDB" id="A0ABD1NMT8"/>
<protein>
    <submittedName>
        <fullName evidence="11">Uncharacterized protein</fullName>
    </submittedName>
</protein>
<evidence type="ECO:0000256" key="7">
    <source>
        <dbReference type="ARBA" id="ARBA00023242"/>
    </source>
</evidence>
<dbReference type="InterPro" id="IPR009057">
    <property type="entry name" value="Homeodomain-like_sf"/>
</dbReference>
<dbReference type="Gene3D" id="1.10.10.60">
    <property type="entry name" value="Homeodomain-like"/>
    <property type="match status" value="2"/>
</dbReference>
<feature type="domain" description="Myb-like" evidence="9">
    <location>
        <begin position="9"/>
        <end position="61"/>
    </location>
</feature>
<dbReference type="EMBL" id="JBGMDY010000001">
    <property type="protein sequence ID" value="KAL2349216.1"/>
    <property type="molecule type" value="Genomic_DNA"/>
</dbReference>
<evidence type="ECO:0000256" key="5">
    <source>
        <dbReference type="ARBA" id="ARBA00023125"/>
    </source>
</evidence>
<keyword evidence="3" id="KW-0677">Repeat</keyword>
<dbReference type="FunFam" id="1.10.10.60:FF:000099">
    <property type="entry name" value="MYB transcription factor"/>
    <property type="match status" value="1"/>
</dbReference>
<dbReference type="GO" id="GO:1901957">
    <property type="term" value="P:regulation of cutin biosynthetic process"/>
    <property type="evidence" value="ECO:0007669"/>
    <property type="project" value="UniProtKB-ARBA"/>
</dbReference>
<evidence type="ECO:0000256" key="8">
    <source>
        <dbReference type="SAM" id="MobiDB-lite"/>
    </source>
</evidence>
<keyword evidence="12" id="KW-1185">Reference proteome</keyword>
<dbReference type="PROSITE" id="PS50090">
    <property type="entry name" value="MYB_LIKE"/>
    <property type="match status" value="2"/>
</dbReference>
<gene>
    <name evidence="11" type="ORF">Fmac_003216</name>
</gene>
<evidence type="ECO:0000313" key="12">
    <source>
        <dbReference type="Proteomes" id="UP001603857"/>
    </source>
</evidence>
<feature type="domain" description="Myb-like" evidence="9">
    <location>
        <begin position="62"/>
        <end position="112"/>
    </location>
</feature>
<dbReference type="SUPFAM" id="SSF46689">
    <property type="entry name" value="Homeodomain-like"/>
    <property type="match status" value="1"/>
</dbReference>
<dbReference type="InterPro" id="IPR015495">
    <property type="entry name" value="Myb_TF_plants"/>
</dbReference>
<evidence type="ECO:0000259" key="9">
    <source>
        <dbReference type="PROSITE" id="PS50090"/>
    </source>
</evidence>
<feature type="compositionally biased region" description="Basic and acidic residues" evidence="8">
    <location>
        <begin position="119"/>
        <end position="138"/>
    </location>
</feature>
<dbReference type="PANTHER" id="PTHR10641">
    <property type="entry name" value="MYB FAMILY TRANSCRIPTION FACTOR"/>
    <property type="match status" value="1"/>
</dbReference>
<dbReference type="PANTHER" id="PTHR10641:SF1347">
    <property type="entry name" value="MYB TRANSCRIPTION FACTOR MIXTA-LIKE PROTEIN"/>
    <property type="match status" value="1"/>
</dbReference>
<dbReference type="CDD" id="cd00167">
    <property type="entry name" value="SANT"/>
    <property type="match status" value="2"/>
</dbReference>
<evidence type="ECO:0000256" key="4">
    <source>
        <dbReference type="ARBA" id="ARBA00023015"/>
    </source>
</evidence>
<evidence type="ECO:0000256" key="3">
    <source>
        <dbReference type="ARBA" id="ARBA00022737"/>
    </source>
</evidence>
<evidence type="ECO:0000256" key="2">
    <source>
        <dbReference type="ARBA" id="ARBA00022473"/>
    </source>
</evidence>
<comment type="caution">
    <text evidence="11">The sequence shown here is derived from an EMBL/GenBank/DDBJ whole genome shotgun (WGS) entry which is preliminary data.</text>
</comment>
<dbReference type="SMART" id="SM00717">
    <property type="entry name" value="SANT"/>
    <property type="match status" value="2"/>
</dbReference>
<name>A0ABD1NMT8_9FABA</name>
<organism evidence="11 12">
    <name type="scientific">Flemingia macrophylla</name>
    <dbReference type="NCBI Taxonomy" id="520843"/>
    <lineage>
        <taxon>Eukaryota</taxon>
        <taxon>Viridiplantae</taxon>
        <taxon>Streptophyta</taxon>
        <taxon>Embryophyta</taxon>
        <taxon>Tracheophyta</taxon>
        <taxon>Spermatophyta</taxon>
        <taxon>Magnoliopsida</taxon>
        <taxon>eudicotyledons</taxon>
        <taxon>Gunneridae</taxon>
        <taxon>Pentapetalae</taxon>
        <taxon>rosids</taxon>
        <taxon>fabids</taxon>
        <taxon>Fabales</taxon>
        <taxon>Fabaceae</taxon>
        <taxon>Papilionoideae</taxon>
        <taxon>50 kb inversion clade</taxon>
        <taxon>NPAAA clade</taxon>
        <taxon>indigoferoid/millettioid clade</taxon>
        <taxon>Phaseoleae</taxon>
        <taxon>Flemingia</taxon>
    </lineage>
</organism>
<evidence type="ECO:0000256" key="6">
    <source>
        <dbReference type="ARBA" id="ARBA00023163"/>
    </source>
</evidence>
<proteinExistence type="predicted"/>
<dbReference type="InterPro" id="IPR001005">
    <property type="entry name" value="SANT/Myb"/>
</dbReference>
<reference evidence="11 12" key="1">
    <citation type="submission" date="2024-08" db="EMBL/GenBank/DDBJ databases">
        <title>Insights into the chromosomal genome structure of Flemingia macrophylla.</title>
        <authorList>
            <person name="Ding Y."/>
            <person name="Zhao Y."/>
            <person name="Bi W."/>
            <person name="Wu M."/>
            <person name="Zhao G."/>
            <person name="Gong Y."/>
            <person name="Li W."/>
            <person name="Zhang P."/>
        </authorList>
    </citation>
    <scope>NUCLEOTIDE SEQUENCE [LARGE SCALE GENOMIC DNA]</scope>
    <source>
        <strain evidence="11">DYQJB</strain>
        <tissue evidence="11">Leaf</tissue>
    </source>
</reference>
<dbReference type="Pfam" id="PF00249">
    <property type="entry name" value="Myb_DNA-binding"/>
    <property type="match status" value="2"/>
</dbReference>
<keyword evidence="4" id="KW-0805">Transcription regulation</keyword>
<dbReference type="InterPro" id="IPR017930">
    <property type="entry name" value="Myb_dom"/>
</dbReference>
<dbReference type="GO" id="GO:0000902">
    <property type="term" value="P:cell morphogenesis"/>
    <property type="evidence" value="ECO:0007669"/>
    <property type="project" value="UniProtKB-ARBA"/>
</dbReference>
<feature type="region of interest" description="Disordered" evidence="8">
    <location>
        <begin position="119"/>
        <end position="141"/>
    </location>
</feature>
<keyword evidence="5" id="KW-0238">DNA-binding</keyword>
<sequence>MGRSPCCEKTGLKRGPWTPEEDQKLIAFIEKNGHGSWRALPAKAGLRRCGKSCRLRWTNYLRPDIKRGQFSLQEEQTIIQLHALLGNRWSAIASHLPKRTDNEIKNYWNTHLKKRLDKMGIDPTTHKPKLESLTHSKDGSNLSHMAQWESARLEAEARLVRESKQTLTLTSPPTQPRLILNKITPLQQHSLPPCLDVLKAWQNSWSNDDHNNNNNKCPSSSLLMPPPKHAMHGMYAMMLATDHDLESPTSTLCFPETNNNSTNNVQMNSNVLNVVSTNNHVGLVFLNDTSYLLPPTTLADSSVDDFTLTKSFGTCAYKHNADEELAESDKRILDTMSCLQDHDDIMVAVEALRGAGYGSNNDHNNNNNDKAATFTRFSDDVVMAGFSDDVPHFDSNEDLAAENMGIINDGGSSSSCCGVSFEENKDYWNTMLGYK</sequence>
<dbReference type="FunFam" id="1.10.10.60:FF:000015">
    <property type="entry name" value="Transcription factor RAX3"/>
    <property type="match status" value="1"/>
</dbReference>
<feature type="domain" description="HTH myb-type" evidence="10">
    <location>
        <begin position="9"/>
        <end position="61"/>
    </location>
</feature>